<dbReference type="EMBL" id="WWCU01000010">
    <property type="protein sequence ID" value="MYN07896.1"/>
    <property type="molecule type" value="Genomic_DNA"/>
</dbReference>
<accession>A0A7X4HAX6</accession>
<organism evidence="1 2">
    <name type="scientific">Pseudoduganella aquatica</name>
    <dbReference type="NCBI Taxonomy" id="2660641"/>
    <lineage>
        <taxon>Bacteria</taxon>
        <taxon>Pseudomonadati</taxon>
        <taxon>Pseudomonadota</taxon>
        <taxon>Betaproteobacteria</taxon>
        <taxon>Burkholderiales</taxon>
        <taxon>Oxalobacteraceae</taxon>
        <taxon>Telluria group</taxon>
        <taxon>Pseudoduganella</taxon>
    </lineage>
</organism>
<name>A0A7X4HAX6_9BURK</name>
<evidence type="ECO:0000313" key="2">
    <source>
        <dbReference type="Proteomes" id="UP000450676"/>
    </source>
</evidence>
<dbReference type="AlphaFoldDB" id="A0A7X4HAX6"/>
<reference evidence="1 2" key="1">
    <citation type="submission" date="2019-12" db="EMBL/GenBank/DDBJ databases">
        <title>Novel species isolated from a subtropical stream in China.</title>
        <authorList>
            <person name="Lu H."/>
        </authorList>
    </citation>
    <scope>NUCLEOTIDE SEQUENCE [LARGE SCALE GENOMIC DNA]</scope>
    <source>
        <strain evidence="1 2">FT127W</strain>
    </source>
</reference>
<evidence type="ECO:0000313" key="1">
    <source>
        <dbReference type="EMBL" id="MYN07896.1"/>
    </source>
</evidence>
<comment type="caution">
    <text evidence="1">The sequence shown here is derived from an EMBL/GenBank/DDBJ whole genome shotgun (WGS) entry which is preliminary data.</text>
</comment>
<sequence length="160" mass="16613">MKTQLSIARRLRRQAGVSIVTAIFLLVVLSALGAAIVTLSTTQHVGSALDLLGSRAYEAARSGAEYGLYRQAIDGACGSSSFTMPAPTMAPFTVSVQCVQNATTNMSSIGTLGAPDYQPPGHPLQTIITSTACNQPAGGVCPNPAPTSPDYVQRVVTVQF</sequence>
<dbReference type="RefSeq" id="WP_161072239.1">
    <property type="nucleotide sequence ID" value="NZ_WWCU01000010.1"/>
</dbReference>
<proteinExistence type="predicted"/>
<dbReference type="Proteomes" id="UP000450676">
    <property type="component" value="Unassembled WGS sequence"/>
</dbReference>
<protein>
    <submittedName>
        <fullName evidence="1">Agglutinin biogenesis protein MshP</fullName>
    </submittedName>
</protein>
<gene>
    <name evidence="1" type="ORF">GTP77_11175</name>
</gene>
<keyword evidence="2" id="KW-1185">Reference proteome</keyword>